<dbReference type="GO" id="GO:0051301">
    <property type="term" value="P:cell division"/>
    <property type="evidence" value="ECO:0007669"/>
    <property type="project" value="InterPro"/>
</dbReference>
<feature type="transmembrane region" description="Helical" evidence="6">
    <location>
        <begin position="187"/>
        <end position="204"/>
    </location>
</feature>
<dbReference type="PANTHER" id="PTHR30474:SF14">
    <property type="entry name" value="CELL CYCLE PROTEIN"/>
    <property type="match status" value="1"/>
</dbReference>
<reference evidence="9" key="1">
    <citation type="submission" date="2020-05" db="EMBL/GenBank/DDBJ databases">
        <authorList>
            <person name="Chiriac C."/>
            <person name="Salcher M."/>
            <person name="Ghai R."/>
            <person name="Kavagutti S V."/>
        </authorList>
    </citation>
    <scope>NUCLEOTIDE SEQUENCE</scope>
</reference>
<dbReference type="EMBL" id="CAEZWW010000077">
    <property type="protein sequence ID" value="CAB4673507.1"/>
    <property type="molecule type" value="Genomic_DNA"/>
</dbReference>
<keyword evidence="2 6" id="KW-0812">Transmembrane</keyword>
<dbReference type="PROSITE" id="PS00428">
    <property type="entry name" value="FTSW_RODA_SPOVE"/>
    <property type="match status" value="1"/>
</dbReference>
<feature type="transmembrane region" description="Helical" evidence="6">
    <location>
        <begin position="130"/>
        <end position="151"/>
    </location>
</feature>
<evidence type="ECO:0000313" key="12">
    <source>
        <dbReference type="EMBL" id="CAB5025039.1"/>
    </source>
</evidence>
<dbReference type="EMBL" id="CAFBPA010000181">
    <property type="protein sequence ID" value="CAB5012820.1"/>
    <property type="molecule type" value="Genomic_DNA"/>
</dbReference>
<evidence type="ECO:0000256" key="4">
    <source>
        <dbReference type="ARBA" id="ARBA00022989"/>
    </source>
</evidence>
<dbReference type="EMBL" id="CAFBLV010000149">
    <property type="protein sequence ID" value="CAB4874092.1"/>
    <property type="molecule type" value="Genomic_DNA"/>
</dbReference>
<feature type="transmembrane region" description="Helical" evidence="6">
    <location>
        <begin position="298"/>
        <end position="315"/>
    </location>
</feature>
<keyword evidence="5 6" id="KW-0472">Membrane</keyword>
<dbReference type="GO" id="GO:0032153">
    <property type="term" value="C:cell division site"/>
    <property type="evidence" value="ECO:0007669"/>
    <property type="project" value="TreeGrafter"/>
</dbReference>
<evidence type="ECO:0000313" key="7">
    <source>
        <dbReference type="EMBL" id="CAB4673507.1"/>
    </source>
</evidence>
<feature type="transmembrane region" description="Helical" evidence="6">
    <location>
        <begin position="357"/>
        <end position="382"/>
    </location>
</feature>
<dbReference type="InterPro" id="IPR018365">
    <property type="entry name" value="Cell_cycle_FtsW-rel_CS"/>
</dbReference>
<evidence type="ECO:0000313" key="9">
    <source>
        <dbReference type="EMBL" id="CAB4738031.1"/>
    </source>
</evidence>
<dbReference type="NCBIfam" id="TIGR02210">
    <property type="entry name" value="rodA_shape"/>
    <property type="match status" value="1"/>
</dbReference>
<feature type="transmembrane region" description="Helical" evidence="6">
    <location>
        <begin position="68"/>
        <end position="85"/>
    </location>
</feature>
<evidence type="ECO:0000256" key="2">
    <source>
        <dbReference type="ARBA" id="ARBA00022692"/>
    </source>
</evidence>
<evidence type="ECO:0000313" key="10">
    <source>
        <dbReference type="EMBL" id="CAB4874092.1"/>
    </source>
</evidence>
<dbReference type="EMBL" id="CAEZZA010000011">
    <property type="protein sequence ID" value="CAB4738031.1"/>
    <property type="molecule type" value="Genomic_DNA"/>
</dbReference>
<evidence type="ECO:0000256" key="1">
    <source>
        <dbReference type="ARBA" id="ARBA00004141"/>
    </source>
</evidence>
<evidence type="ECO:0000313" key="8">
    <source>
        <dbReference type="EMBL" id="CAB4694681.1"/>
    </source>
</evidence>
<feature type="transmembrane region" description="Helical" evidence="6">
    <location>
        <begin position="163"/>
        <end position="181"/>
    </location>
</feature>
<protein>
    <submittedName>
        <fullName evidence="9">Unannotated protein</fullName>
    </submittedName>
</protein>
<dbReference type="EMBL" id="CAEZXZ010000014">
    <property type="protein sequence ID" value="CAB4694681.1"/>
    <property type="molecule type" value="Genomic_DNA"/>
</dbReference>
<organism evidence="9">
    <name type="scientific">freshwater metagenome</name>
    <dbReference type="NCBI Taxonomy" id="449393"/>
    <lineage>
        <taxon>unclassified sequences</taxon>
        <taxon>metagenomes</taxon>
        <taxon>ecological metagenomes</taxon>
    </lineage>
</organism>
<feature type="transmembrane region" description="Helical" evidence="6">
    <location>
        <begin position="28"/>
        <end position="48"/>
    </location>
</feature>
<dbReference type="InterPro" id="IPR011923">
    <property type="entry name" value="RodA/MrdB"/>
</dbReference>
<feature type="transmembrane region" description="Helical" evidence="6">
    <location>
        <begin position="97"/>
        <end position="124"/>
    </location>
</feature>
<evidence type="ECO:0000256" key="3">
    <source>
        <dbReference type="ARBA" id="ARBA00022960"/>
    </source>
</evidence>
<dbReference type="GO" id="GO:0005886">
    <property type="term" value="C:plasma membrane"/>
    <property type="evidence" value="ECO:0007669"/>
    <property type="project" value="TreeGrafter"/>
</dbReference>
<proteinExistence type="predicted"/>
<sequence>MSTFSATDSISRPPSAQRSRGSAYWRDLDWVLLVAAVGLTIFGSVLVWSASRADMASANDPQSYLKRHLINVVIAMVLGFFASRLDYRWLRAYTPLIYIGSVLLLLVVFIPGLGTSIAGARAWIDLPGGFTIQPSEFAKIAIIIMMAAILAEKRDFESEPHDRDVLISVGVAALPILIILVQNDTGTVLILGSVALSIIAVSGARRRWVIGLIGGAIIGILLAVQLGLLQSYQVSRLTSFLNPAGEPGGATYNSTQARIAVGGGGWTGYGLFEGPQTQGRFVPVNESDFIFTVVGEELGFAGSVVLILLICVILWRAIRVAQKADDLYGRLIATGVIAWLAFQTFENIGMTLGIMPITGIPLPLVSAGGTSMMSTWIAIGLLENVRLHSARTSLV</sequence>
<dbReference type="AlphaFoldDB" id="A0A6J6SSY1"/>
<feature type="transmembrane region" description="Helical" evidence="6">
    <location>
        <begin position="209"/>
        <end position="229"/>
    </location>
</feature>
<keyword evidence="4 6" id="KW-1133">Transmembrane helix</keyword>
<dbReference type="EMBL" id="CAFBPJ010000147">
    <property type="protein sequence ID" value="CAB5025039.1"/>
    <property type="molecule type" value="Genomic_DNA"/>
</dbReference>
<gene>
    <name evidence="7" type="ORF">UFOPK2310_00751</name>
    <name evidence="8" type="ORF">UFOPK2625_00180</name>
    <name evidence="9" type="ORF">UFOPK2809_00159</name>
    <name evidence="10" type="ORF">UFOPK3425_00803</name>
    <name evidence="11" type="ORF">UFOPK4043_01144</name>
    <name evidence="12" type="ORF">UFOPK4092_01162</name>
</gene>
<dbReference type="InterPro" id="IPR001182">
    <property type="entry name" value="FtsW/RodA"/>
</dbReference>
<feature type="transmembrane region" description="Helical" evidence="6">
    <location>
        <begin position="327"/>
        <end position="345"/>
    </location>
</feature>
<evidence type="ECO:0000313" key="11">
    <source>
        <dbReference type="EMBL" id="CAB5012820.1"/>
    </source>
</evidence>
<comment type="subcellular location">
    <subcellularLocation>
        <location evidence="1">Membrane</location>
        <topology evidence="1">Multi-pass membrane protein</topology>
    </subcellularLocation>
</comment>
<dbReference type="GO" id="GO:0008360">
    <property type="term" value="P:regulation of cell shape"/>
    <property type="evidence" value="ECO:0007669"/>
    <property type="project" value="UniProtKB-KW"/>
</dbReference>
<dbReference type="GO" id="GO:0015648">
    <property type="term" value="F:lipid-linked peptidoglycan transporter activity"/>
    <property type="evidence" value="ECO:0007669"/>
    <property type="project" value="TreeGrafter"/>
</dbReference>
<dbReference type="PANTHER" id="PTHR30474">
    <property type="entry name" value="CELL CYCLE PROTEIN"/>
    <property type="match status" value="1"/>
</dbReference>
<name>A0A6J6SSY1_9ZZZZ</name>
<keyword evidence="3" id="KW-0133">Cell shape</keyword>
<evidence type="ECO:0000256" key="5">
    <source>
        <dbReference type="ARBA" id="ARBA00023136"/>
    </source>
</evidence>
<evidence type="ECO:0000256" key="6">
    <source>
        <dbReference type="SAM" id="Phobius"/>
    </source>
</evidence>
<dbReference type="Pfam" id="PF01098">
    <property type="entry name" value="FTSW_RODA_SPOVE"/>
    <property type="match status" value="1"/>
</dbReference>
<accession>A0A6J6SSY1</accession>